<proteinExistence type="predicted"/>
<dbReference type="CDD" id="cd09272">
    <property type="entry name" value="RNase_HI_RT_Ty1"/>
    <property type="match status" value="1"/>
</dbReference>
<comment type="caution">
    <text evidence="1">The sequence shown here is derived from an EMBL/GenBank/DDBJ whole genome shotgun (WGS) entry which is preliminary data.</text>
</comment>
<reference evidence="1 2" key="1">
    <citation type="journal article" date="2018" name="Front. Plant Sci.">
        <title>Red Clover (Trifolium pratense) and Zigzag Clover (T. medium) - A Picture of Genomic Similarities and Differences.</title>
        <authorList>
            <person name="Dluhosova J."/>
            <person name="Istvanek J."/>
            <person name="Nedelnik J."/>
            <person name="Repkova J."/>
        </authorList>
    </citation>
    <scope>NUCLEOTIDE SEQUENCE [LARGE SCALE GENOMIC DNA]</scope>
    <source>
        <strain evidence="2">cv. 10/8</strain>
        <tissue evidence="1">Leaf</tissue>
    </source>
</reference>
<keyword evidence="2" id="KW-1185">Reference proteome</keyword>
<dbReference type="PANTHER" id="PTHR11439">
    <property type="entry name" value="GAG-POL-RELATED RETROTRANSPOSON"/>
    <property type="match status" value="1"/>
</dbReference>
<dbReference type="AlphaFoldDB" id="A0A392MXN4"/>
<dbReference type="PANTHER" id="PTHR11439:SF455">
    <property type="entry name" value="RLK (RECEPTOR-LIKE PROTEIN KINASE) 8, PUTATIVE-RELATED"/>
    <property type="match status" value="1"/>
</dbReference>
<dbReference type="Proteomes" id="UP000265520">
    <property type="component" value="Unassembled WGS sequence"/>
</dbReference>
<evidence type="ECO:0000313" key="2">
    <source>
        <dbReference type="Proteomes" id="UP000265520"/>
    </source>
</evidence>
<name>A0A392MXN4_9FABA</name>
<feature type="non-terminal residue" evidence="1">
    <location>
        <position position="1"/>
    </location>
</feature>
<protein>
    <submittedName>
        <fullName evidence="1">Copia protein</fullName>
    </submittedName>
</protein>
<evidence type="ECO:0000313" key="1">
    <source>
        <dbReference type="EMBL" id="MCH92072.1"/>
    </source>
</evidence>
<accession>A0A392MXN4</accession>
<organism evidence="1 2">
    <name type="scientific">Trifolium medium</name>
    <dbReference type="NCBI Taxonomy" id="97028"/>
    <lineage>
        <taxon>Eukaryota</taxon>
        <taxon>Viridiplantae</taxon>
        <taxon>Streptophyta</taxon>
        <taxon>Embryophyta</taxon>
        <taxon>Tracheophyta</taxon>
        <taxon>Spermatophyta</taxon>
        <taxon>Magnoliopsida</taxon>
        <taxon>eudicotyledons</taxon>
        <taxon>Gunneridae</taxon>
        <taxon>Pentapetalae</taxon>
        <taxon>rosids</taxon>
        <taxon>fabids</taxon>
        <taxon>Fabales</taxon>
        <taxon>Fabaceae</taxon>
        <taxon>Papilionoideae</taxon>
        <taxon>50 kb inversion clade</taxon>
        <taxon>NPAAA clade</taxon>
        <taxon>Hologalegina</taxon>
        <taxon>IRL clade</taxon>
        <taxon>Trifolieae</taxon>
        <taxon>Trifolium</taxon>
    </lineage>
</organism>
<dbReference type="EMBL" id="LXQA010021836">
    <property type="protein sequence ID" value="MCH92072.1"/>
    <property type="molecule type" value="Genomic_DNA"/>
</dbReference>
<sequence length="198" mass="22582">YATLTRPEIAYSVNKVCQFLSNPLEDHWKEVKRILRYLSGTLHYGLLIQAAPIDKPLTLIGLCDADWASDPYDRSVEAEYRSLANLSSETLWLQSLLTELGCQFYTPKILCDNLSTVSLAHNPTLHHRTKHMELDIFFVREKVLSKSLIVSHVPAQDQWTDVLTKPLSAVKFCALRDKLRVYDKYSLIKPRSTSAGEC</sequence>